<dbReference type="KEGG" id="abm:ABSDF0898"/>
<dbReference type="BioCyc" id="ABAU509170:GCL9-718-MONOMER"/>
<dbReference type="EMBL" id="CU468230">
    <property type="protein sequence ID" value="CAP00261.1"/>
    <property type="molecule type" value="Genomic_DNA"/>
</dbReference>
<proteinExistence type="predicted"/>
<keyword evidence="2" id="KW-0732">Signal</keyword>
<evidence type="ECO:0000256" key="1">
    <source>
        <dbReference type="SAM" id="Phobius"/>
    </source>
</evidence>
<name>B0VT74_ACIBS</name>
<accession>B0VT74</accession>
<evidence type="ECO:0000313" key="4">
    <source>
        <dbReference type="Proteomes" id="UP000001741"/>
    </source>
</evidence>
<dbReference type="InterPro" id="IPR026457">
    <property type="entry name" value="CSLREA_Nterm"/>
</dbReference>
<gene>
    <name evidence="3" type="ordered locus">ABSDF0898</name>
</gene>
<dbReference type="AlphaFoldDB" id="B0VT74"/>
<keyword evidence="1" id="KW-0812">Transmembrane</keyword>
<organism evidence="3 4">
    <name type="scientific">Acinetobacter baumannii (strain SDF)</name>
    <dbReference type="NCBI Taxonomy" id="509170"/>
    <lineage>
        <taxon>Bacteria</taxon>
        <taxon>Pseudomonadati</taxon>
        <taxon>Pseudomonadota</taxon>
        <taxon>Gammaproteobacteria</taxon>
        <taxon>Moraxellales</taxon>
        <taxon>Moraxellaceae</taxon>
        <taxon>Acinetobacter</taxon>
        <taxon>Acinetobacter calcoaceticus/baumannii complex</taxon>
    </lineage>
</organism>
<dbReference type="HOGENOM" id="CLU_347389_0_0_6"/>
<feature type="transmembrane region" description="Helical" evidence="1">
    <location>
        <begin position="790"/>
        <end position="811"/>
    </location>
</feature>
<feature type="signal peptide" evidence="2">
    <location>
        <begin position="1"/>
        <end position="24"/>
    </location>
</feature>
<evidence type="ECO:0000313" key="3">
    <source>
        <dbReference type="EMBL" id="CAP00261.1"/>
    </source>
</evidence>
<dbReference type="NCBIfam" id="TIGR04214">
    <property type="entry name" value="CSLREA_Nterm"/>
    <property type="match status" value="1"/>
</dbReference>
<dbReference type="SUPFAM" id="SSF51126">
    <property type="entry name" value="Pectin lyase-like"/>
    <property type="match status" value="1"/>
</dbReference>
<feature type="chain" id="PRO_5002755313" evidence="2">
    <location>
        <begin position="25"/>
        <end position="816"/>
    </location>
</feature>
<dbReference type="Proteomes" id="UP000001741">
    <property type="component" value="Chromosome"/>
</dbReference>
<protein>
    <submittedName>
        <fullName evidence="3">Outer membrane protein</fullName>
    </submittedName>
</protein>
<evidence type="ECO:0000256" key="2">
    <source>
        <dbReference type="SAM" id="SignalP"/>
    </source>
</evidence>
<dbReference type="InterPro" id="IPR011050">
    <property type="entry name" value="Pectin_lyase_fold/virulence"/>
</dbReference>
<keyword evidence="1" id="KW-0472">Membrane</keyword>
<keyword evidence="1" id="KW-1133">Transmembrane helix</keyword>
<reference evidence="3 4" key="1">
    <citation type="journal article" date="2008" name="PLoS ONE">
        <title>Comparative analysis of Acinetobacters: three genomes for three lifestyles.</title>
        <authorList>
            <person name="Vallenet D."/>
            <person name="Nordmann P."/>
            <person name="Barbe V."/>
            <person name="Poirel L."/>
            <person name="Mangenot S."/>
            <person name="Bataille E."/>
            <person name="Dossat C."/>
            <person name="Gas S."/>
            <person name="Kreimeyer A."/>
            <person name="Lenoble P."/>
            <person name="Oztas S."/>
            <person name="Poulain J."/>
            <person name="Segurens B."/>
            <person name="Robert C."/>
            <person name="Abergel C."/>
            <person name="Claverie J.M."/>
            <person name="Raoult D."/>
            <person name="Medigue C."/>
            <person name="Weissenbach J."/>
            <person name="Cruveiller S."/>
        </authorList>
    </citation>
    <scope>NUCLEOTIDE SEQUENCE [LARGE SCALE GENOMIC DNA]</scope>
    <source>
        <strain evidence="3 4">SDF</strain>
    </source>
</reference>
<sequence>MKTMKNYKKALLALSILATMPLFADSTNKRIEVTTFADEDGENPNACSLREAIKVAATRKSDYGCTIFSLDDNQAIQLKAGTYTLNKELVPNANISIYGYGERGEDKNWTEKNPLTNDYPALPELKTRINAAGKSRIFNTAENKKALTLQNIILENGIASTQGGAIYAGGNVTLLDSQILNSQAPKGGAIFLGGSGVNLSISHSLLQGNQAVTGSVLAMSCKEEPAYAKRDITITSSSIFKNGSLNSKSTFEFCGEPNAILTINTIAKNIADKINGSILKFTGDAVPGSTTNSSTILSGSSSLNLQNNTIVENTAHTTFLYDSLGIKELRFNLIGYNLGSYACRYLVGPAADLKNSGFTLSFNALNLTNNVEKCDLPTEALTSSNKTIDIANIPFSSLLEPQSSASPETGFLPIYYPLNNTSSPQNDLIDVDPDSKDSCITLDQRGLIRSVTNKLYYQSGIKNSCDIGSIELMKLTAGDIKDLGNDSFTDRISTYQTRYDNVQENLKNQAFSYLWPVLKIRSVEYKNLLDQTKANAKYRAIYIDLKAKGLPLPNEGANHTLKFFNTTDYNINVETIGTGLIDDKVYNIKDKEENILKCEWNSALQQIIFYRLDDRITQAGDYNYCKYTVSTKDGSIQSTGLLEARFDNIAPVATNETVSFKYLANEIIPINLLKYANDDGDGPANTLQTKPNKPQFWVNDKGVELPIYLPSKSSKDGIFKVVKADREGPCPNNDKDNTCYGGNIYIQASNVFNTFNDTLTYYVYDADGKISNEGTIKLVSTATTTDDSRGGGGGGSIGILSIASLLSLIAYRRYRK</sequence>